<keyword evidence="2 4" id="KW-0808">Transferase</keyword>
<dbReference type="EC" id="2.1.1.85" evidence="4"/>
<dbReference type="AlphaFoldDB" id="A0A7R9MHZ6"/>
<comment type="catalytic activity">
    <reaction evidence="4">
        <text>L-histidyl-[protein] + S-adenosyl-L-methionine = N(tele)-methyl-L-histidyl-[protein] + S-adenosyl-L-homocysteine + H(+)</text>
        <dbReference type="Rhea" id="RHEA:19369"/>
        <dbReference type="Rhea" id="RHEA-COMP:9745"/>
        <dbReference type="Rhea" id="RHEA-COMP:11600"/>
        <dbReference type="ChEBI" id="CHEBI:15378"/>
        <dbReference type="ChEBI" id="CHEBI:16367"/>
        <dbReference type="ChEBI" id="CHEBI:29979"/>
        <dbReference type="ChEBI" id="CHEBI:57856"/>
        <dbReference type="ChEBI" id="CHEBI:59789"/>
        <dbReference type="EC" id="2.1.1.85"/>
    </reaction>
</comment>
<evidence type="ECO:0000256" key="2">
    <source>
        <dbReference type="ARBA" id="ARBA00022679"/>
    </source>
</evidence>
<dbReference type="OrthoDB" id="6410874at2759"/>
<dbReference type="GO" id="GO:0018064">
    <property type="term" value="F:protein-L-histidine N-tele-methyltransferase activity"/>
    <property type="evidence" value="ECO:0007669"/>
    <property type="project" value="UniProtKB-EC"/>
</dbReference>
<name>A0A7R9MHZ6_9ACAR</name>
<accession>A0A7R9MHZ6</accession>
<evidence type="ECO:0000256" key="3">
    <source>
        <dbReference type="ARBA" id="ARBA00022691"/>
    </source>
</evidence>
<dbReference type="PANTHER" id="PTHR13271:SF47">
    <property type="entry name" value="ACTIN-HISTIDINE N-METHYLTRANSFERASE"/>
    <property type="match status" value="1"/>
</dbReference>
<dbReference type="Proteomes" id="UP000728032">
    <property type="component" value="Unassembled WGS sequence"/>
</dbReference>
<evidence type="ECO:0000256" key="1">
    <source>
        <dbReference type="ARBA" id="ARBA00022603"/>
    </source>
</evidence>
<feature type="non-terminal residue" evidence="5">
    <location>
        <position position="151"/>
    </location>
</feature>
<dbReference type="SUPFAM" id="SSF82199">
    <property type="entry name" value="SET domain"/>
    <property type="match status" value="1"/>
</dbReference>
<dbReference type="Gene3D" id="3.90.1410.10">
    <property type="entry name" value="set domain protein methyltransferase, domain 1"/>
    <property type="match status" value="1"/>
</dbReference>
<keyword evidence="3 4" id="KW-0949">S-adenosyl-L-methionine</keyword>
<dbReference type="InterPro" id="IPR036464">
    <property type="entry name" value="Rubisco_LSMT_subst-bd_sf"/>
</dbReference>
<dbReference type="InterPro" id="IPR025785">
    <property type="entry name" value="SETD3"/>
</dbReference>
<protein>
    <recommendedName>
        <fullName evidence="4">protein-histidine N-methyltransferase</fullName>
        <ecNumber evidence="4">2.1.1.85</ecNumber>
    </recommendedName>
</protein>
<sequence length="151" mass="17277">MTRQNAIPSSDGQSMTTALIPLWDMSNHKHGKLTTDYDLSADSGICRAMTDFNTGEQIFIYYGSRSNGEFFVHNGFVYNDNCDDFVPLRLGISRNDPLFQQKYDLCKRLDLNVSGVYRELEFWLQSDTLFVDSIGAFTQWLPETGIPNRLQ</sequence>
<dbReference type="InterPro" id="IPR050600">
    <property type="entry name" value="SETD3_SETD6_MTase"/>
</dbReference>
<keyword evidence="1 4" id="KW-0489">Methyltransferase</keyword>
<gene>
    <name evidence="5" type="ORF">ONB1V03_LOCUS17168</name>
</gene>
<comment type="similarity">
    <text evidence="4">Belongs to the class V-like SAM-binding methyltransferase superfamily. SETD3 actin-histidine methyltransferase family.</text>
</comment>
<dbReference type="Gene3D" id="3.90.1420.10">
    <property type="entry name" value="Rubisco LSMT, substrate-binding domain"/>
    <property type="match status" value="1"/>
</dbReference>
<keyword evidence="6" id="KW-1185">Reference proteome</keyword>
<dbReference type="PROSITE" id="PS51565">
    <property type="entry name" value="SAM_MT85_SETD3"/>
    <property type="match status" value="1"/>
</dbReference>
<dbReference type="EMBL" id="OC935579">
    <property type="protein sequence ID" value="CAD7660602.1"/>
    <property type="molecule type" value="Genomic_DNA"/>
</dbReference>
<proteinExistence type="inferred from homology"/>
<dbReference type="InterPro" id="IPR046341">
    <property type="entry name" value="SET_dom_sf"/>
</dbReference>
<reference evidence="5" key="1">
    <citation type="submission" date="2020-11" db="EMBL/GenBank/DDBJ databases">
        <authorList>
            <person name="Tran Van P."/>
        </authorList>
    </citation>
    <scope>NUCLEOTIDE SEQUENCE</scope>
</reference>
<dbReference type="PANTHER" id="PTHR13271">
    <property type="entry name" value="UNCHARACTERIZED PUTATIVE METHYLTRANSFERASE"/>
    <property type="match status" value="1"/>
</dbReference>
<evidence type="ECO:0000256" key="4">
    <source>
        <dbReference type="PROSITE-ProRule" id="PRU00898"/>
    </source>
</evidence>
<dbReference type="GO" id="GO:0032259">
    <property type="term" value="P:methylation"/>
    <property type="evidence" value="ECO:0007669"/>
    <property type="project" value="UniProtKB-KW"/>
</dbReference>
<evidence type="ECO:0000313" key="5">
    <source>
        <dbReference type="EMBL" id="CAD7660602.1"/>
    </source>
</evidence>
<evidence type="ECO:0000313" key="6">
    <source>
        <dbReference type="Proteomes" id="UP000728032"/>
    </source>
</evidence>
<organism evidence="5">
    <name type="scientific">Oppiella nova</name>
    <dbReference type="NCBI Taxonomy" id="334625"/>
    <lineage>
        <taxon>Eukaryota</taxon>
        <taxon>Metazoa</taxon>
        <taxon>Ecdysozoa</taxon>
        <taxon>Arthropoda</taxon>
        <taxon>Chelicerata</taxon>
        <taxon>Arachnida</taxon>
        <taxon>Acari</taxon>
        <taxon>Acariformes</taxon>
        <taxon>Sarcoptiformes</taxon>
        <taxon>Oribatida</taxon>
        <taxon>Brachypylina</taxon>
        <taxon>Oppioidea</taxon>
        <taxon>Oppiidae</taxon>
        <taxon>Oppiella</taxon>
    </lineage>
</organism>
<dbReference type="EMBL" id="CAJPVJ010020754">
    <property type="protein sequence ID" value="CAG2177740.1"/>
    <property type="molecule type" value="Genomic_DNA"/>
</dbReference>
<dbReference type="GO" id="GO:0016279">
    <property type="term" value="F:protein-lysine N-methyltransferase activity"/>
    <property type="evidence" value="ECO:0007669"/>
    <property type="project" value="TreeGrafter"/>
</dbReference>